<dbReference type="Pfam" id="PF18480">
    <property type="entry name" value="DUF5615"/>
    <property type="match status" value="1"/>
</dbReference>
<proteinExistence type="predicted"/>
<gene>
    <name evidence="2" type="ORF">FHW36_107251</name>
</gene>
<comment type="caution">
    <text evidence="2">The sequence shown here is derived from an EMBL/GenBank/DDBJ whole genome shotgun (WGS) entry which is preliminary data.</text>
</comment>
<dbReference type="InterPro" id="IPR041049">
    <property type="entry name" value="DUF5615"/>
</dbReference>
<evidence type="ECO:0000313" key="3">
    <source>
        <dbReference type="Proteomes" id="UP000320811"/>
    </source>
</evidence>
<organism evidence="2 3">
    <name type="scientific">Chitinophaga polysaccharea</name>
    <dbReference type="NCBI Taxonomy" id="1293035"/>
    <lineage>
        <taxon>Bacteria</taxon>
        <taxon>Pseudomonadati</taxon>
        <taxon>Bacteroidota</taxon>
        <taxon>Chitinophagia</taxon>
        <taxon>Chitinophagales</taxon>
        <taxon>Chitinophagaceae</taxon>
        <taxon>Chitinophaga</taxon>
    </lineage>
</organism>
<feature type="domain" description="DUF5615" evidence="1">
    <location>
        <begin position="1"/>
        <end position="108"/>
    </location>
</feature>
<evidence type="ECO:0000313" key="2">
    <source>
        <dbReference type="EMBL" id="TWF37324.1"/>
    </source>
</evidence>
<sequence length="117" mass="13098">MRFVSDESVDAPIVQKLREDGYEIFSIAEQSHGISDEQVLAIAHEKDALLITQDKDFGELVYRLGKAHHGVMLLRLVGLNPSAKADLCLTVVNQHKHELPGAFTVVYKDFVKIRKGQ</sequence>
<dbReference type="Proteomes" id="UP000320811">
    <property type="component" value="Unassembled WGS sequence"/>
</dbReference>
<dbReference type="AlphaFoldDB" id="A0A561PGS9"/>
<reference evidence="2 3" key="1">
    <citation type="submission" date="2019-06" db="EMBL/GenBank/DDBJ databases">
        <title>Sorghum-associated microbial communities from plants grown in Nebraska, USA.</title>
        <authorList>
            <person name="Schachtman D."/>
        </authorList>
    </citation>
    <scope>NUCLEOTIDE SEQUENCE [LARGE SCALE GENOMIC DNA]</scope>
    <source>
        <strain evidence="2 3">1209</strain>
    </source>
</reference>
<name>A0A561PGS9_9BACT</name>
<keyword evidence="3" id="KW-1185">Reference proteome</keyword>
<dbReference type="RefSeq" id="WP_145672344.1">
    <property type="nucleotide sequence ID" value="NZ_VIWO01000007.1"/>
</dbReference>
<dbReference type="EMBL" id="VIWO01000007">
    <property type="protein sequence ID" value="TWF37324.1"/>
    <property type="molecule type" value="Genomic_DNA"/>
</dbReference>
<protein>
    <submittedName>
        <fullName evidence="2">Putative nuclease of predicted toxin-antitoxin system</fullName>
    </submittedName>
</protein>
<evidence type="ECO:0000259" key="1">
    <source>
        <dbReference type="Pfam" id="PF18480"/>
    </source>
</evidence>
<dbReference type="OrthoDB" id="9806751at2"/>
<accession>A0A561PGS9</accession>